<dbReference type="InterPro" id="IPR019734">
    <property type="entry name" value="TPR_rpt"/>
</dbReference>
<dbReference type="KEGG" id="fat:DVK85_06355"/>
<feature type="coiled-coil region" evidence="1">
    <location>
        <begin position="459"/>
        <end position="529"/>
    </location>
</feature>
<evidence type="ECO:0000313" key="5">
    <source>
        <dbReference type="Proteomes" id="UP000253951"/>
    </source>
</evidence>
<dbReference type="GO" id="GO:0003677">
    <property type="term" value="F:DNA binding"/>
    <property type="evidence" value="ECO:0007669"/>
    <property type="project" value="InterPro"/>
</dbReference>
<dbReference type="SUPFAM" id="SSF48452">
    <property type="entry name" value="TPR-like"/>
    <property type="match status" value="2"/>
</dbReference>
<dbReference type="AlphaFoldDB" id="A0A345HBC1"/>
<gene>
    <name evidence="4" type="ORF">DVK85_06355</name>
</gene>
<dbReference type="InterPro" id="IPR016032">
    <property type="entry name" value="Sig_transdc_resp-reg_C-effctor"/>
</dbReference>
<dbReference type="InterPro" id="IPR000792">
    <property type="entry name" value="Tscrpt_reg_LuxR_C"/>
</dbReference>
<dbReference type="Gene3D" id="1.10.10.10">
    <property type="entry name" value="Winged helix-like DNA-binding domain superfamily/Winged helix DNA-binding domain"/>
    <property type="match status" value="1"/>
</dbReference>
<proteinExistence type="predicted"/>
<dbReference type="OrthoDB" id="1090267at2"/>
<dbReference type="Proteomes" id="UP000253951">
    <property type="component" value="Chromosome"/>
</dbReference>
<feature type="domain" description="HTH luxR-type" evidence="3">
    <location>
        <begin position="555"/>
        <end position="612"/>
    </location>
</feature>
<protein>
    <recommendedName>
        <fullName evidence="3">HTH luxR-type domain-containing protein</fullName>
    </recommendedName>
</protein>
<accession>A0A345HBC1</accession>
<dbReference type="InterPro" id="IPR011990">
    <property type="entry name" value="TPR-like_helical_dom_sf"/>
</dbReference>
<reference evidence="4 5" key="1">
    <citation type="submission" date="2018-07" db="EMBL/GenBank/DDBJ databases">
        <title>Complete genome sequence of Flavobacterium arcticum type strain SM1502T.</title>
        <authorList>
            <person name="Li Y."/>
            <person name="Li D.-D."/>
        </authorList>
    </citation>
    <scope>NUCLEOTIDE SEQUENCE [LARGE SCALE GENOMIC DNA]</scope>
    <source>
        <strain evidence="4 5">SM1502</strain>
    </source>
</reference>
<dbReference type="SMART" id="SM00028">
    <property type="entry name" value="TPR"/>
    <property type="match status" value="6"/>
</dbReference>
<feature type="transmembrane region" description="Helical" evidence="2">
    <location>
        <begin position="419"/>
        <end position="439"/>
    </location>
</feature>
<keyword evidence="5" id="KW-1185">Reference proteome</keyword>
<keyword evidence="1" id="KW-0175">Coiled coil</keyword>
<evidence type="ECO:0000256" key="2">
    <source>
        <dbReference type="SAM" id="Phobius"/>
    </source>
</evidence>
<keyword evidence="2" id="KW-0812">Transmembrane</keyword>
<keyword evidence="2" id="KW-1133">Transmembrane helix</keyword>
<dbReference type="RefSeq" id="WP_114677640.1">
    <property type="nucleotide sequence ID" value="NZ_CP031188.1"/>
</dbReference>
<evidence type="ECO:0000313" key="4">
    <source>
        <dbReference type="EMBL" id="AXG73881.1"/>
    </source>
</evidence>
<dbReference type="InterPro" id="IPR036388">
    <property type="entry name" value="WH-like_DNA-bd_sf"/>
</dbReference>
<name>A0A345HBC1_9FLAO</name>
<dbReference type="Pfam" id="PF13424">
    <property type="entry name" value="TPR_12"/>
    <property type="match status" value="2"/>
</dbReference>
<evidence type="ECO:0000259" key="3">
    <source>
        <dbReference type="SMART" id="SM00421"/>
    </source>
</evidence>
<dbReference type="SUPFAM" id="SSF46894">
    <property type="entry name" value="C-terminal effector domain of the bipartite response regulators"/>
    <property type="match status" value="1"/>
</dbReference>
<dbReference type="EMBL" id="CP031188">
    <property type="protein sequence ID" value="AXG73881.1"/>
    <property type="molecule type" value="Genomic_DNA"/>
</dbReference>
<dbReference type="PANTHER" id="PTHR10098">
    <property type="entry name" value="RAPSYN-RELATED"/>
    <property type="match status" value="1"/>
</dbReference>
<dbReference type="Gene3D" id="1.25.40.10">
    <property type="entry name" value="Tetratricopeptide repeat domain"/>
    <property type="match status" value="2"/>
</dbReference>
<evidence type="ECO:0000256" key="1">
    <source>
        <dbReference type="SAM" id="Coils"/>
    </source>
</evidence>
<keyword evidence="2" id="KW-0472">Membrane</keyword>
<dbReference type="SMART" id="SM00421">
    <property type="entry name" value="HTH_LUXR"/>
    <property type="match status" value="1"/>
</dbReference>
<dbReference type="GO" id="GO:0006355">
    <property type="term" value="P:regulation of DNA-templated transcription"/>
    <property type="evidence" value="ECO:0007669"/>
    <property type="project" value="InterPro"/>
</dbReference>
<organism evidence="4 5">
    <name type="scientific">Flavobacterium arcticum</name>
    <dbReference type="NCBI Taxonomy" id="1784713"/>
    <lineage>
        <taxon>Bacteria</taxon>
        <taxon>Pseudomonadati</taxon>
        <taxon>Bacteroidota</taxon>
        <taxon>Flavobacteriia</taxon>
        <taxon>Flavobacteriales</taxon>
        <taxon>Flavobacteriaceae</taxon>
        <taxon>Flavobacterium</taxon>
    </lineage>
</organism>
<sequence length="615" mass="71549">MVKILLPLLLFASTLGYSQKQSYDFKKAEIDARELIYKSPDSALVLIKKTLAQPPSHDTIWGNTYNLYGMYYGMTGNPDSCIYYFKKSLKYLDKYPKNRLRSLMNLCIGYRNKGEYEKSLKHLDESLILSKKIKDNIATGKVYGEMASNYNYMLQYDKSIDYLLQSIQIFSRENSTANLMAARQKLANTYLATENFEFAADLYKETLIGFKKTGMEKNYYITLVNLAEAYIRMERYTEAKKALQDAASGVEKFGDKELSGIAYSKIGNIEYKEGHNKKALKFYKKAFNSLVENKSTRILRIAGEYINILNIEKRYKEALDIIARAEPYRDNSVINSNIQDRMVYVEAIADTYSHTGDTQKAFIEYKNTIAIKDSIASSDTKAAVKEIQAKFQTKLQREKNLALEANNKALKQKVEKEHIIMLSYIFGSIIIMILILAFLRSYWLKTKLQKEELKSIEAENKLIKQHHQHEQELTNAQKQIINEKQRELTATTLQMANYQDNINTILDKCKKEEVNITSLKKELQQLLKQKDYWKQFETRFNNLHPEFEKTLSNKFSKLTKNDIEFCSLLKLNLTNKEIASLLQISHESTITKKYRIKKKMEINDDTEFEKLLLEI</sequence>